<organism evidence="2">
    <name type="scientific">Vibrio parahaemolyticus</name>
    <dbReference type="NCBI Taxonomy" id="670"/>
    <lineage>
        <taxon>Bacteria</taxon>
        <taxon>Pseudomonadati</taxon>
        <taxon>Pseudomonadota</taxon>
        <taxon>Gammaproteobacteria</taxon>
        <taxon>Vibrionales</taxon>
        <taxon>Vibrionaceae</taxon>
        <taxon>Vibrio</taxon>
    </lineage>
</organism>
<evidence type="ECO:0000313" key="1">
    <source>
        <dbReference type="EMBL" id="HAS6677164.1"/>
    </source>
</evidence>
<gene>
    <name evidence="3" type="ORF">EHC69_17785</name>
    <name evidence="1" type="ORF">I7278_10125</name>
    <name evidence="2" type="ORF">I7278_28805</name>
</gene>
<accession>A0A2R9VU96</accession>
<protein>
    <submittedName>
        <fullName evidence="2">Uncharacterized protein</fullName>
    </submittedName>
</protein>
<evidence type="ECO:0000313" key="4">
    <source>
        <dbReference type="Proteomes" id="UP000464718"/>
    </source>
</evidence>
<dbReference type="EMBL" id="DACQKT010000003">
    <property type="protein sequence ID" value="HAS6677164.1"/>
    <property type="molecule type" value="Genomic_DNA"/>
</dbReference>
<reference evidence="2" key="1">
    <citation type="journal article" date="2018" name="Genome Biol.">
        <title>SKESA: strategic k-mer extension for scrupulous assemblies.</title>
        <authorList>
            <person name="Souvorov A."/>
            <person name="Agarwala R."/>
            <person name="Lipman D.J."/>
        </authorList>
    </citation>
    <scope>NUCLEOTIDE SEQUENCE</scope>
    <source>
        <strain evidence="2">1930</strain>
    </source>
</reference>
<evidence type="ECO:0000313" key="2">
    <source>
        <dbReference type="EMBL" id="HAS6680759.1"/>
    </source>
</evidence>
<dbReference type="Proteomes" id="UP000856022">
    <property type="component" value="Unassembled WGS sequence"/>
</dbReference>
<reference evidence="3 4" key="2">
    <citation type="submission" date="2018-12" db="EMBL/GenBank/DDBJ databases">
        <title>Genomic insights into the evolutionary origins and pathogenicity of five Vibrio parahaemolyticus strains isolated from the shrimp with acute hepatopancreatic necrosis disease (AHPND).</title>
        <authorList>
            <person name="Yang Q."/>
            <person name="Dong X."/>
            <person name="Xie G."/>
            <person name="Fu S."/>
            <person name="Zou P."/>
            <person name="Sun J."/>
            <person name="Wang Y."/>
            <person name="Huang J."/>
        </authorList>
    </citation>
    <scope>NUCLEOTIDE SEQUENCE [LARGE SCALE GENOMIC DNA]</scope>
    <source>
        <strain evidence="3 4">20160303005-1</strain>
    </source>
</reference>
<dbReference type="AlphaFoldDB" id="A0A2R9VU96"/>
<dbReference type="Proteomes" id="UP000464718">
    <property type="component" value="Chromosome ii"/>
</dbReference>
<dbReference type="EMBL" id="CP034299">
    <property type="protein sequence ID" value="QHH11165.1"/>
    <property type="molecule type" value="Genomic_DNA"/>
</dbReference>
<dbReference type="EMBL" id="DACQKT010000084">
    <property type="protein sequence ID" value="HAS6680759.1"/>
    <property type="molecule type" value="Genomic_DNA"/>
</dbReference>
<evidence type="ECO:0000313" key="3">
    <source>
        <dbReference type="EMBL" id="QHH11165.1"/>
    </source>
</evidence>
<reference evidence="2" key="3">
    <citation type="submission" date="2019-12" db="EMBL/GenBank/DDBJ databases">
        <authorList>
            <consortium name="NCBI Pathogen Detection Project"/>
        </authorList>
    </citation>
    <scope>NUCLEOTIDE SEQUENCE</scope>
    <source>
        <strain evidence="2">1930</strain>
    </source>
</reference>
<proteinExistence type="predicted"/>
<name>A0A2R9VU96_VIBPH</name>
<sequence>MIPPYFSTDFIDKKAVVHQRLSFHFHCFNTTD</sequence>